<accession>A0ABN8AC09</accession>
<sequence length="174" mass="20066">MNTKAFVIILSVLILFITFGAVALNNLTTEDEIALLTQYENSIQEKFFVYDLRPTEEYIYSLYKVRDEDKIGIMEFSTDTERNIEKTINEENATALALKGDYNNYIGIVFHTTPEKVRSIKLMLSSGKSMEIEINARDDFYIMTFLQIVEIDLDELTEIEVYDKNGGILYTVPI</sequence>
<evidence type="ECO:0000313" key="2">
    <source>
        <dbReference type="Proteomes" id="UP000789833"/>
    </source>
</evidence>
<reference evidence="1 2" key="1">
    <citation type="submission" date="2021-10" db="EMBL/GenBank/DDBJ databases">
        <authorList>
            <person name="Criscuolo A."/>
        </authorList>
    </citation>
    <scope>NUCLEOTIDE SEQUENCE [LARGE SCALE GENOMIC DNA]</scope>
    <source>
        <strain evidence="2">CIP 111883</strain>
    </source>
</reference>
<gene>
    <name evidence="1" type="ORF">BACCIP111883_03544</name>
</gene>
<evidence type="ECO:0000313" key="1">
    <source>
        <dbReference type="EMBL" id="CAG9622753.1"/>
    </source>
</evidence>
<protein>
    <submittedName>
        <fullName evidence="1">Uncharacterized protein</fullName>
    </submittedName>
</protein>
<dbReference type="EMBL" id="CAKJTJ010000026">
    <property type="protein sequence ID" value="CAG9622753.1"/>
    <property type="molecule type" value="Genomic_DNA"/>
</dbReference>
<keyword evidence="2" id="KW-1185">Reference proteome</keyword>
<dbReference type="RefSeq" id="WP_230503564.1">
    <property type="nucleotide sequence ID" value="NZ_CAKJTJ010000026.1"/>
</dbReference>
<proteinExistence type="predicted"/>
<name>A0ABN8AC09_9BACI</name>
<organism evidence="1 2">
    <name type="scientific">Sutcliffiella rhizosphaerae</name>
    <dbReference type="NCBI Taxonomy" id="2880967"/>
    <lineage>
        <taxon>Bacteria</taxon>
        <taxon>Bacillati</taxon>
        <taxon>Bacillota</taxon>
        <taxon>Bacilli</taxon>
        <taxon>Bacillales</taxon>
        <taxon>Bacillaceae</taxon>
        <taxon>Sutcliffiella</taxon>
    </lineage>
</organism>
<comment type="caution">
    <text evidence="1">The sequence shown here is derived from an EMBL/GenBank/DDBJ whole genome shotgun (WGS) entry which is preliminary data.</text>
</comment>
<dbReference type="Proteomes" id="UP000789833">
    <property type="component" value="Unassembled WGS sequence"/>
</dbReference>